<dbReference type="InterPro" id="IPR010869">
    <property type="entry name" value="DUF1501"/>
</dbReference>
<comment type="caution">
    <text evidence="2">The sequence shown here is derived from an EMBL/GenBank/DDBJ whole genome shotgun (WGS) entry which is preliminary data.</text>
</comment>
<gene>
    <name evidence="2" type="ORF">IX84_29760</name>
</gene>
<keyword evidence="3" id="KW-1185">Reference proteome</keyword>
<dbReference type="PANTHER" id="PTHR43737:SF1">
    <property type="entry name" value="DUF1501 DOMAIN-CONTAINING PROTEIN"/>
    <property type="match status" value="1"/>
</dbReference>
<keyword evidence="1" id="KW-0812">Transmembrane</keyword>
<feature type="transmembrane region" description="Helical" evidence="1">
    <location>
        <begin position="27"/>
        <end position="47"/>
    </location>
</feature>
<evidence type="ECO:0008006" key="4">
    <source>
        <dbReference type="Google" id="ProtNLM"/>
    </source>
</evidence>
<dbReference type="Pfam" id="PF07394">
    <property type="entry name" value="DUF1501"/>
    <property type="match status" value="1"/>
</dbReference>
<name>A0A098RZR3_9BACT</name>
<dbReference type="PANTHER" id="PTHR43737">
    <property type="entry name" value="BLL7424 PROTEIN"/>
    <property type="match status" value="1"/>
</dbReference>
<reference evidence="2 3" key="1">
    <citation type="journal article" date="2014" name="Int. J. Syst. Evol. Microbiol.">
        <title>Phaeodactylibacter xiamenensis gen. nov., sp. nov., a member of the family Saprospiraceae isolated from the marine alga Phaeodactylum tricornutum.</title>
        <authorList>
            <person name="Chen Z.Jr."/>
            <person name="Lei X."/>
            <person name="Lai Q."/>
            <person name="Li Y."/>
            <person name="Zhang B."/>
            <person name="Zhang J."/>
            <person name="Zhang H."/>
            <person name="Yang L."/>
            <person name="Zheng W."/>
            <person name="Tian Y."/>
            <person name="Yu Z."/>
            <person name="Xu H.Jr."/>
            <person name="Zheng T."/>
        </authorList>
    </citation>
    <scope>NUCLEOTIDE SEQUENCE [LARGE SCALE GENOMIC DNA]</scope>
    <source>
        <strain evidence="2 3">KD52</strain>
    </source>
</reference>
<protein>
    <recommendedName>
        <fullName evidence="4">DUF1501 domain-containing protein</fullName>
    </recommendedName>
</protein>
<evidence type="ECO:0000313" key="2">
    <source>
        <dbReference type="EMBL" id="KGE85083.1"/>
    </source>
</evidence>
<evidence type="ECO:0000313" key="3">
    <source>
        <dbReference type="Proteomes" id="UP000029736"/>
    </source>
</evidence>
<dbReference type="Proteomes" id="UP000029736">
    <property type="component" value="Unassembled WGS sequence"/>
</dbReference>
<dbReference type="InterPro" id="IPR019546">
    <property type="entry name" value="TAT_signal_bac_arc"/>
</dbReference>
<dbReference type="EMBL" id="JPOS01000093">
    <property type="protein sequence ID" value="KGE85083.1"/>
    <property type="molecule type" value="Genomic_DNA"/>
</dbReference>
<keyword evidence="1" id="KW-0472">Membrane</keyword>
<proteinExistence type="predicted"/>
<keyword evidence="1" id="KW-1133">Transmembrane helix</keyword>
<dbReference type="NCBIfam" id="TIGR01409">
    <property type="entry name" value="TAT_signal_seq"/>
    <property type="match status" value="1"/>
</dbReference>
<dbReference type="AlphaFoldDB" id="A0A098RZR3"/>
<dbReference type="PROSITE" id="PS51318">
    <property type="entry name" value="TAT"/>
    <property type="match status" value="1"/>
</dbReference>
<dbReference type="InterPro" id="IPR006311">
    <property type="entry name" value="TAT_signal"/>
</dbReference>
<sequence>MERKKGTRLQDGEAHENMHQEWGRRDFLKMTGLAALGGALTLSGYPVSAFAPGPILAGLSNTNCGDRVLVLLRLKGGNDGLNTVILRGNDTYYNIRPTLAVPENGLWALSDDYGMPNELLGLQPFWEEGRMKVVHNVSYPQQNYSHFRSSDIWASASDSSEVVNTGWMGRWLEQDLPAFLSAPPVIPPALQIGVQPNMIFRSDSANYALAISNPAEFYQIAQTGTLYESGNLGNQPFERELRYVRQVANSAFRYSESIQRAYNDGSNQVAYPDNYLAEQMAIVARMIKGSLGTKVFMVTIDGFDTHSNQANFHPNLLDWVGSSVEAFYADLAASGHSENVLTMSFSEFGRTIYENGSAGTDHGTGAPMLLFGEGLGSDFLGEAPDLDNTDQYGDPFFSVDFRSVYASVMQNWLCTPPEVTEHLLDSEGLQPLDGLLPPADPPIGANEAGMLLGHEPSPDGGLAFDIHYAVRQPGPVRIVLLYENGTTARTLWNHYQEAGSHRLRFAPSEFYLSPGRYYYRLEAGGRVFTRLITW</sequence>
<dbReference type="STRING" id="1524460.IX84_29760"/>
<organism evidence="2 3">
    <name type="scientific">Phaeodactylibacter xiamenensis</name>
    <dbReference type="NCBI Taxonomy" id="1524460"/>
    <lineage>
        <taxon>Bacteria</taxon>
        <taxon>Pseudomonadati</taxon>
        <taxon>Bacteroidota</taxon>
        <taxon>Saprospiria</taxon>
        <taxon>Saprospirales</taxon>
        <taxon>Haliscomenobacteraceae</taxon>
        <taxon>Phaeodactylibacter</taxon>
    </lineage>
</organism>
<accession>A0A098RZR3</accession>
<evidence type="ECO:0000256" key="1">
    <source>
        <dbReference type="SAM" id="Phobius"/>
    </source>
</evidence>